<dbReference type="Gene3D" id="1.10.10.10">
    <property type="entry name" value="Winged helix-like DNA-binding domain superfamily/Winged helix DNA-binding domain"/>
    <property type="match status" value="1"/>
</dbReference>
<dbReference type="InterPro" id="IPR000847">
    <property type="entry name" value="LysR_HTH_N"/>
</dbReference>
<gene>
    <name evidence="6" type="ORF">K8V20_13530</name>
</gene>
<comment type="similarity">
    <text evidence="1">Belongs to the LysR transcriptional regulatory family.</text>
</comment>
<dbReference type="GO" id="GO:0003700">
    <property type="term" value="F:DNA-binding transcription factor activity"/>
    <property type="evidence" value="ECO:0007669"/>
    <property type="project" value="InterPro"/>
</dbReference>
<proteinExistence type="inferred from homology"/>
<evidence type="ECO:0000313" key="6">
    <source>
        <dbReference type="EMBL" id="HJG29648.1"/>
    </source>
</evidence>
<feature type="domain" description="HTH lysR-type" evidence="5">
    <location>
        <begin position="1"/>
        <end position="58"/>
    </location>
</feature>
<comment type="caution">
    <text evidence="6">The sequence shown here is derived from an EMBL/GenBank/DDBJ whole genome shotgun (WGS) entry which is preliminary data.</text>
</comment>
<evidence type="ECO:0000256" key="4">
    <source>
        <dbReference type="ARBA" id="ARBA00023163"/>
    </source>
</evidence>
<keyword evidence="2" id="KW-0805">Transcription regulation</keyword>
<dbReference type="InterPro" id="IPR036388">
    <property type="entry name" value="WH-like_DNA-bd_sf"/>
</dbReference>
<dbReference type="GO" id="GO:0003677">
    <property type="term" value="F:DNA binding"/>
    <property type="evidence" value="ECO:0007669"/>
    <property type="project" value="UniProtKB-KW"/>
</dbReference>
<dbReference type="Pfam" id="PF00126">
    <property type="entry name" value="HTH_1"/>
    <property type="match status" value="1"/>
</dbReference>
<sequence length="292" mass="32905">MNTQQLESFIQVAENLNFAHAAALLNVTQSAVSRQIHALEEELDTKLFYRTTRTVTLTPEGIIFLEHAKQILGQLQIATARIQHRSNLTTRILRIGCENQADLLFLSEILEACRPSIHAFHPFLKVIPHRALMTLFYQGELDVLFGFREHLPIKNEILFTELRQVPLCCVLPQNHPYGEKESIRVEDLFTESLVACNSYTIPAQAVELQNLVAQHITPENIYVSENPQVALALVRAGYGCCILPQSPDTRDGLLYRPLQGTQLLPYGMSYNRSSSNGLLKEFLAVARQAAQI</sequence>
<dbReference type="SUPFAM" id="SSF46785">
    <property type="entry name" value="Winged helix' DNA-binding domain"/>
    <property type="match status" value="1"/>
</dbReference>
<dbReference type="AlphaFoldDB" id="A0A921IPP5"/>
<reference evidence="6" key="2">
    <citation type="submission" date="2021-09" db="EMBL/GenBank/DDBJ databases">
        <authorList>
            <person name="Gilroy R."/>
        </authorList>
    </citation>
    <scope>NUCLEOTIDE SEQUENCE</scope>
    <source>
        <strain evidence="6">ChiBcec21-2208</strain>
    </source>
</reference>
<dbReference type="GO" id="GO:0032993">
    <property type="term" value="C:protein-DNA complex"/>
    <property type="evidence" value="ECO:0007669"/>
    <property type="project" value="TreeGrafter"/>
</dbReference>
<evidence type="ECO:0000256" key="1">
    <source>
        <dbReference type="ARBA" id="ARBA00009437"/>
    </source>
</evidence>
<evidence type="ECO:0000256" key="3">
    <source>
        <dbReference type="ARBA" id="ARBA00023125"/>
    </source>
</evidence>
<dbReference type="InterPro" id="IPR005119">
    <property type="entry name" value="LysR_subst-bd"/>
</dbReference>
<dbReference type="Proteomes" id="UP000782880">
    <property type="component" value="Unassembled WGS sequence"/>
</dbReference>
<keyword evidence="4" id="KW-0804">Transcription</keyword>
<dbReference type="InterPro" id="IPR036390">
    <property type="entry name" value="WH_DNA-bd_sf"/>
</dbReference>
<dbReference type="PRINTS" id="PR00039">
    <property type="entry name" value="HTHLYSR"/>
</dbReference>
<dbReference type="EMBL" id="DYVE01000343">
    <property type="protein sequence ID" value="HJG29648.1"/>
    <property type="molecule type" value="Genomic_DNA"/>
</dbReference>
<dbReference type="Gene3D" id="3.40.190.10">
    <property type="entry name" value="Periplasmic binding protein-like II"/>
    <property type="match status" value="2"/>
</dbReference>
<dbReference type="Pfam" id="PF03466">
    <property type="entry name" value="LysR_substrate"/>
    <property type="match status" value="1"/>
</dbReference>
<name>A0A921IPP5_9FIRM</name>
<dbReference type="PROSITE" id="PS50931">
    <property type="entry name" value="HTH_LYSR"/>
    <property type="match status" value="1"/>
</dbReference>
<dbReference type="SUPFAM" id="SSF53850">
    <property type="entry name" value="Periplasmic binding protein-like II"/>
    <property type="match status" value="1"/>
</dbReference>
<organism evidence="6 7">
    <name type="scientific">Subdoligranulum variabile</name>
    <dbReference type="NCBI Taxonomy" id="214851"/>
    <lineage>
        <taxon>Bacteria</taxon>
        <taxon>Bacillati</taxon>
        <taxon>Bacillota</taxon>
        <taxon>Clostridia</taxon>
        <taxon>Eubacteriales</taxon>
        <taxon>Oscillospiraceae</taxon>
        <taxon>Subdoligranulum</taxon>
    </lineage>
</organism>
<accession>A0A921IPP5</accession>
<evidence type="ECO:0000256" key="2">
    <source>
        <dbReference type="ARBA" id="ARBA00023015"/>
    </source>
</evidence>
<dbReference type="PANTHER" id="PTHR30346">
    <property type="entry name" value="TRANSCRIPTIONAL DUAL REGULATOR HCAR-RELATED"/>
    <property type="match status" value="1"/>
</dbReference>
<evidence type="ECO:0000259" key="5">
    <source>
        <dbReference type="PROSITE" id="PS50931"/>
    </source>
</evidence>
<dbReference type="FunFam" id="1.10.10.10:FF:000001">
    <property type="entry name" value="LysR family transcriptional regulator"/>
    <property type="match status" value="1"/>
</dbReference>
<reference evidence="6" key="1">
    <citation type="journal article" date="2021" name="PeerJ">
        <title>Extensive microbial diversity within the chicken gut microbiome revealed by metagenomics and culture.</title>
        <authorList>
            <person name="Gilroy R."/>
            <person name="Ravi A."/>
            <person name="Getino M."/>
            <person name="Pursley I."/>
            <person name="Horton D.L."/>
            <person name="Alikhan N.F."/>
            <person name="Baker D."/>
            <person name="Gharbi K."/>
            <person name="Hall N."/>
            <person name="Watson M."/>
            <person name="Adriaenssens E.M."/>
            <person name="Foster-Nyarko E."/>
            <person name="Jarju S."/>
            <person name="Secka A."/>
            <person name="Antonio M."/>
            <person name="Oren A."/>
            <person name="Chaudhuri R.R."/>
            <person name="La Ragione R."/>
            <person name="Hildebrand F."/>
            <person name="Pallen M.J."/>
        </authorList>
    </citation>
    <scope>NUCLEOTIDE SEQUENCE</scope>
    <source>
        <strain evidence="6">ChiBcec21-2208</strain>
    </source>
</reference>
<evidence type="ECO:0000313" key="7">
    <source>
        <dbReference type="Proteomes" id="UP000782880"/>
    </source>
</evidence>
<dbReference type="PANTHER" id="PTHR30346:SF0">
    <property type="entry name" value="HCA OPERON TRANSCRIPTIONAL ACTIVATOR HCAR"/>
    <property type="match status" value="1"/>
</dbReference>
<keyword evidence="3" id="KW-0238">DNA-binding</keyword>
<protein>
    <submittedName>
        <fullName evidence="6">LysR family transcriptional regulator</fullName>
    </submittedName>
</protein>